<protein>
    <recommendedName>
        <fullName evidence="1">BTB domain-containing protein</fullName>
    </recommendedName>
</protein>
<dbReference type="InterPro" id="IPR000210">
    <property type="entry name" value="BTB/POZ_dom"/>
</dbReference>
<dbReference type="PANTHER" id="PTHR47843:SF2">
    <property type="entry name" value="BTB DOMAIN-CONTAINING PROTEIN"/>
    <property type="match status" value="1"/>
</dbReference>
<accession>A0AAE0DIY1</accession>
<evidence type="ECO:0000313" key="2">
    <source>
        <dbReference type="EMBL" id="KAK3170920.1"/>
    </source>
</evidence>
<dbReference type="SUPFAM" id="SSF54695">
    <property type="entry name" value="POZ domain"/>
    <property type="match status" value="1"/>
</dbReference>
<dbReference type="PROSITE" id="PS50097">
    <property type="entry name" value="BTB"/>
    <property type="match status" value="1"/>
</dbReference>
<dbReference type="Pfam" id="PF00651">
    <property type="entry name" value="BTB"/>
    <property type="match status" value="1"/>
</dbReference>
<gene>
    <name evidence="2" type="ORF">OEA41_003004</name>
</gene>
<dbReference type="InterPro" id="IPR011333">
    <property type="entry name" value="SKP1/BTB/POZ_sf"/>
</dbReference>
<organism evidence="2 3">
    <name type="scientific">Lepraria neglecta</name>
    <dbReference type="NCBI Taxonomy" id="209136"/>
    <lineage>
        <taxon>Eukaryota</taxon>
        <taxon>Fungi</taxon>
        <taxon>Dikarya</taxon>
        <taxon>Ascomycota</taxon>
        <taxon>Pezizomycotina</taxon>
        <taxon>Lecanoromycetes</taxon>
        <taxon>OSLEUM clade</taxon>
        <taxon>Lecanoromycetidae</taxon>
        <taxon>Lecanorales</taxon>
        <taxon>Lecanorineae</taxon>
        <taxon>Stereocaulaceae</taxon>
        <taxon>Lepraria</taxon>
    </lineage>
</organism>
<dbReference type="AlphaFoldDB" id="A0AAE0DIY1"/>
<sequence>MTEKKDFGVHKGLICSRSKYFQATLNGSFSEASSGVIELPEDDAVIFEIVHAWLYSNKITQNKDGEDMACTNNQIVDLFVFGDTYDIPTLRNQVVDDLIKLYLENRHPFCNITRIYIKTLPGSPLRRVLLATWTDRPLRKVKVLGKNADNFQECHAFLFDLSKALVEKPGPPKSDTPQVPDPCQYHFHAEGEAKCT</sequence>
<proteinExistence type="predicted"/>
<name>A0AAE0DIY1_9LECA</name>
<feature type="domain" description="BTB" evidence="1">
    <location>
        <begin position="1"/>
        <end position="63"/>
    </location>
</feature>
<dbReference type="PANTHER" id="PTHR47843">
    <property type="entry name" value="BTB DOMAIN-CONTAINING PROTEIN-RELATED"/>
    <property type="match status" value="1"/>
</dbReference>
<dbReference type="Gene3D" id="3.30.710.10">
    <property type="entry name" value="Potassium Channel Kv1.1, Chain A"/>
    <property type="match status" value="1"/>
</dbReference>
<reference evidence="2" key="1">
    <citation type="submission" date="2022-11" db="EMBL/GenBank/DDBJ databases">
        <title>Chromosomal genome sequence assembly and mating type (MAT) locus characterization of the leprose asexual lichenized fungus Lepraria neglecta (Nyl.) Erichsen.</title>
        <authorList>
            <person name="Allen J.L."/>
            <person name="Pfeffer B."/>
        </authorList>
    </citation>
    <scope>NUCLEOTIDE SEQUENCE</scope>
    <source>
        <strain evidence="2">Allen 5258</strain>
    </source>
</reference>
<dbReference type="EMBL" id="JASNWA010000008">
    <property type="protein sequence ID" value="KAK3170920.1"/>
    <property type="molecule type" value="Genomic_DNA"/>
</dbReference>
<keyword evidence="3" id="KW-1185">Reference proteome</keyword>
<evidence type="ECO:0000313" key="3">
    <source>
        <dbReference type="Proteomes" id="UP001276659"/>
    </source>
</evidence>
<evidence type="ECO:0000259" key="1">
    <source>
        <dbReference type="PROSITE" id="PS50097"/>
    </source>
</evidence>
<comment type="caution">
    <text evidence="2">The sequence shown here is derived from an EMBL/GenBank/DDBJ whole genome shotgun (WGS) entry which is preliminary data.</text>
</comment>
<dbReference type="Proteomes" id="UP001276659">
    <property type="component" value="Unassembled WGS sequence"/>
</dbReference>